<keyword evidence="1" id="KW-0812">Transmembrane</keyword>
<feature type="chain" id="PRO_5036227623" evidence="2">
    <location>
        <begin position="24"/>
        <end position="114"/>
    </location>
</feature>
<evidence type="ECO:0000256" key="2">
    <source>
        <dbReference type="SAM" id="SignalP"/>
    </source>
</evidence>
<keyword evidence="1" id="KW-0472">Membrane</keyword>
<name>A0A815GZJ6_ADIRI</name>
<protein>
    <submittedName>
        <fullName evidence="3">Uncharacterized protein</fullName>
    </submittedName>
</protein>
<proteinExistence type="predicted"/>
<dbReference type="Proteomes" id="UP000663852">
    <property type="component" value="Unassembled WGS sequence"/>
</dbReference>
<keyword evidence="1" id="KW-1133">Transmembrane helix</keyword>
<dbReference type="EMBL" id="CAJNOR010004291">
    <property type="protein sequence ID" value="CAF1490944.1"/>
    <property type="molecule type" value="Genomic_DNA"/>
</dbReference>
<dbReference type="AlphaFoldDB" id="A0A815GZJ6"/>
<organism evidence="3 6">
    <name type="scientific">Adineta ricciae</name>
    <name type="common">Rotifer</name>
    <dbReference type="NCBI Taxonomy" id="249248"/>
    <lineage>
        <taxon>Eukaryota</taxon>
        <taxon>Metazoa</taxon>
        <taxon>Spiralia</taxon>
        <taxon>Gnathifera</taxon>
        <taxon>Rotifera</taxon>
        <taxon>Eurotatoria</taxon>
        <taxon>Bdelloidea</taxon>
        <taxon>Adinetida</taxon>
        <taxon>Adinetidae</taxon>
        <taxon>Adineta</taxon>
    </lineage>
</organism>
<comment type="caution">
    <text evidence="3">The sequence shown here is derived from an EMBL/GenBank/DDBJ whole genome shotgun (WGS) entry which is preliminary data.</text>
</comment>
<gene>
    <name evidence="3" type="ORF">EDS130_LOCUS32921</name>
    <name evidence="4" type="ORF">XAT740_LOCUS39082</name>
</gene>
<evidence type="ECO:0000313" key="6">
    <source>
        <dbReference type="Proteomes" id="UP000663852"/>
    </source>
</evidence>
<sequence length="114" mass="12194">MSFLRHFLFACCVFLASYQFADGLTCYQCTNCNSPFKPDGIAQVSSNDAKASCWKTTARNAVTARGIDTDCKAGDVAGVGKWCCNTNLCNGAISTTSSIFVISTIATVVFVMFT</sequence>
<reference evidence="3" key="1">
    <citation type="submission" date="2021-02" db="EMBL/GenBank/DDBJ databases">
        <authorList>
            <person name="Nowell W R."/>
        </authorList>
    </citation>
    <scope>NUCLEOTIDE SEQUENCE</scope>
</reference>
<dbReference type="Proteomes" id="UP000663828">
    <property type="component" value="Unassembled WGS sequence"/>
</dbReference>
<dbReference type="OrthoDB" id="10041640at2759"/>
<keyword evidence="5" id="KW-1185">Reference proteome</keyword>
<evidence type="ECO:0000313" key="4">
    <source>
        <dbReference type="EMBL" id="CAF1490944.1"/>
    </source>
</evidence>
<keyword evidence="2" id="KW-0732">Signal</keyword>
<evidence type="ECO:0000313" key="3">
    <source>
        <dbReference type="EMBL" id="CAF1344437.1"/>
    </source>
</evidence>
<dbReference type="EMBL" id="CAJNOJ010000257">
    <property type="protein sequence ID" value="CAF1344437.1"/>
    <property type="molecule type" value="Genomic_DNA"/>
</dbReference>
<evidence type="ECO:0000313" key="5">
    <source>
        <dbReference type="Proteomes" id="UP000663828"/>
    </source>
</evidence>
<accession>A0A815GZJ6</accession>
<feature type="signal peptide" evidence="2">
    <location>
        <begin position="1"/>
        <end position="23"/>
    </location>
</feature>
<evidence type="ECO:0000256" key="1">
    <source>
        <dbReference type="SAM" id="Phobius"/>
    </source>
</evidence>
<feature type="transmembrane region" description="Helical" evidence="1">
    <location>
        <begin position="91"/>
        <end position="113"/>
    </location>
</feature>